<dbReference type="SUPFAM" id="SSF49265">
    <property type="entry name" value="Fibronectin type III"/>
    <property type="match status" value="1"/>
</dbReference>
<dbReference type="InterPro" id="IPR050650">
    <property type="entry name" value="Type-II_Cytokine-TF_Rcpt"/>
</dbReference>
<dbReference type="Proteomes" id="UP001221898">
    <property type="component" value="Unassembled WGS sequence"/>
</dbReference>
<protein>
    <recommendedName>
        <fullName evidence="4">Fibronectin type-III domain-containing protein</fullName>
    </recommendedName>
</protein>
<dbReference type="GO" id="GO:0004896">
    <property type="term" value="F:cytokine receptor activity"/>
    <property type="evidence" value="ECO:0007669"/>
    <property type="project" value="TreeGrafter"/>
</dbReference>
<dbReference type="GO" id="GO:0005886">
    <property type="term" value="C:plasma membrane"/>
    <property type="evidence" value="ECO:0007669"/>
    <property type="project" value="TreeGrafter"/>
</dbReference>
<feature type="region of interest" description="Disordered" evidence="1">
    <location>
        <begin position="373"/>
        <end position="408"/>
    </location>
</feature>
<feature type="compositionally biased region" description="Basic and acidic residues" evidence="1">
    <location>
        <begin position="373"/>
        <end position="384"/>
    </location>
</feature>
<dbReference type="PANTHER" id="PTHR20859">
    <property type="entry name" value="INTERFERON/INTERLEUKIN RECEPTOR"/>
    <property type="match status" value="1"/>
</dbReference>
<name>A0AAD7T861_9TELE</name>
<feature type="signal peptide" evidence="3">
    <location>
        <begin position="1"/>
        <end position="18"/>
    </location>
</feature>
<dbReference type="PANTHER" id="PTHR20859:SF87">
    <property type="entry name" value="CYTOKINE RECEPTOR FAMILY MEMBER B13-RELATED"/>
    <property type="match status" value="1"/>
</dbReference>
<evidence type="ECO:0000256" key="3">
    <source>
        <dbReference type="SAM" id="SignalP"/>
    </source>
</evidence>
<comment type="caution">
    <text evidence="5">The sequence shown here is derived from an EMBL/GenBank/DDBJ whole genome shotgun (WGS) entry which is preliminary data.</text>
</comment>
<dbReference type="InterPro" id="IPR013783">
    <property type="entry name" value="Ig-like_fold"/>
</dbReference>
<keyword evidence="6" id="KW-1185">Reference proteome</keyword>
<sequence length="408" mass="45786">MKEASAFILMTVLQNVLTQIPAPFNLTVSCRNFETVAYWNYSESSLRPLFKVKILKDVNNGNSEMIDTWLHYQNISSSVMNIYDTYYVNVTAVKGSEWSKSADSLQFSYCKYLSAEVHCTLDFPAVKLSVKSGQGTVTFTHPFQVYKNMAYLENFPNGTNVHNDCKTFKFKVLLNGKIVKSDECNEEICKATFPVLENNEMCCVSIAGEMCETYMTDSQEICQREEPQTSWTYSYLILVIVCVVVLASLLAVIGMIVFLRKTKTMPPLPSVLVPSKFKMQPEQVVCFGQVPSKFKMQPEQNMIPKDYGKVQDVQIVWPLVVTPKELPVDSAVGIAACLEDSRFAIGPGHVGEWSGSQESTQLLDLSKLSHSDCGDRPGHCEPQADRMSSGYDRPHLLEEEISPGYGHM</sequence>
<dbReference type="AlphaFoldDB" id="A0AAD7T861"/>
<keyword evidence="3" id="KW-0732">Signal</keyword>
<evidence type="ECO:0000313" key="6">
    <source>
        <dbReference type="Proteomes" id="UP001221898"/>
    </source>
</evidence>
<feature type="chain" id="PRO_5042195631" description="Fibronectin type-III domain-containing protein" evidence="3">
    <location>
        <begin position="19"/>
        <end position="408"/>
    </location>
</feature>
<dbReference type="InterPro" id="IPR036116">
    <property type="entry name" value="FN3_sf"/>
</dbReference>
<dbReference type="InterPro" id="IPR003961">
    <property type="entry name" value="FN3_dom"/>
</dbReference>
<dbReference type="Gene3D" id="2.60.40.10">
    <property type="entry name" value="Immunoglobulins"/>
    <property type="match status" value="2"/>
</dbReference>
<reference evidence="5" key="1">
    <citation type="journal article" date="2023" name="Science">
        <title>Genome structures resolve the early diversification of teleost fishes.</title>
        <authorList>
            <person name="Parey E."/>
            <person name="Louis A."/>
            <person name="Montfort J."/>
            <person name="Bouchez O."/>
            <person name="Roques C."/>
            <person name="Iampietro C."/>
            <person name="Lluch J."/>
            <person name="Castinel A."/>
            <person name="Donnadieu C."/>
            <person name="Desvignes T."/>
            <person name="Floi Bucao C."/>
            <person name="Jouanno E."/>
            <person name="Wen M."/>
            <person name="Mejri S."/>
            <person name="Dirks R."/>
            <person name="Jansen H."/>
            <person name="Henkel C."/>
            <person name="Chen W.J."/>
            <person name="Zahm M."/>
            <person name="Cabau C."/>
            <person name="Klopp C."/>
            <person name="Thompson A.W."/>
            <person name="Robinson-Rechavi M."/>
            <person name="Braasch I."/>
            <person name="Lecointre G."/>
            <person name="Bobe J."/>
            <person name="Postlethwait J.H."/>
            <person name="Berthelot C."/>
            <person name="Roest Crollius H."/>
            <person name="Guiguen Y."/>
        </authorList>
    </citation>
    <scope>NUCLEOTIDE SEQUENCE</scope>
    <source>
        <strain evidence="5">NC1722</strain>
    </source>
</reference>
<gene>
    <name evidence="5" type="ORF">AAFF_G00380720</name>
</gene>
<evidence type="ECO:0000259" key="4">
    <source>
        <dbReference type="Pfam" id="PF01108"/>
    </source>
</evidence>
<dbReference type="EMBL" id="JAINUG010000007">
    <property type="protein sequence ID" value="KAJ8416050.1"/>
    <property type="molecule type" value="Genomic_DNA"/>
</dbReference>
<evidence type="ECO:0000256" key="1">
    <source>
        <dbReference type="SAM" id="MobiDB-lite"/>
    </source>
</evidence>
<feature type="transmembrane region" description="Helical" evidence="2">
    <location>
        <begin position="233"/>
        <end position="259"/>
    </location>
</feature>
<dbReference type="Pfam" id="PF01108">
    <property type="entry name" value="Tissue_fac"/>
    <property type="match status" value="1"/>
</dbReference>
<accession>A0AAD7T861</accession>
<feature type="domain" description="Fibronectin type-III" evidence="4">
    <location>
        <begin position="8"/>
        <end position="99"/>
    </location>
</feature>
<evidence type="ECO:0000313" key="5">
    <source>
        <dbReference type="EMBL" id="KAJ8416050.1"/>
    </source>
</evidence>
<evidence type="ECO:0000256" key="2">
    <source>
        <dbReference type="SAM" id="Phobius"/>
    </source>
</evidence>
<proteinExistence type="predicted"/>
<dbReference type="PROSITE" id="PS51257">
    <property type="entry name" value="PROKAR_LIPOPROTEIN"/>
    <property type="match status" value="1"/>
</dbReference>
<keyword evidence="2" id="KW-0472">Membrane</keyword>
<organism evidence="5 6">
    <name type="scientific">Aldrovandia affinis</name>
    <dbReference type="NCBI Taxonomy" id="143900"/>
    <lineage>
        <taxon>Eukaryota</taxon>
        <taxon>Metazoa</taxon>
        <taxon>Chordata</taxon>
        <taxon>Craniata</taxon>
        <taxon>Vertebrata</taxon>
        <taxon>Euteleostomi</taxon>
        <taxon>Actinopterygii</taxon>
        <taxon>Neopterygii</taxon>
        <taxon>Teleostei</taxon>
        <taxon>Notacanthiformes</taxon>
        <taxon>Halosauridae</taxon>
        <taxon>Aldrovandia</taxon>
    </lineage>
</organism>
<keyword evidence="2" id="KW-0812">Transmembrane</keyword>
<keyword evidence="2" id="KW-1133">Transmembrane helix</keyword>